<gene>
    <name evidence="3" type="ORF">EDB92DRAFT_1909258</name>
</gene>
<feature type="region of interest" description="Disordered" evidence="1">
    <location>
        <begin position="302"/>
        <end position="340"/>
    </location>
</feature>
<keyword evidence="2" id="KW-0472">Membrane</keyword>
<evidence type="ECO:0000313" key="3">
    <source>
        <dbReference type="EMBL" id="KAH8978514.1"/>
    </source>
</evidence>
<keyword evidence="2" id="KW-0812">Transmembrane</keyword>
<keyword evidence="2" id="KW-1133">Transmembrane helix</keyword>
<evidence type="ECO:0000256" key="1">
    <source>
        <dbReference type="SAM" id="MobiDB-lite"/>
    </source>
</evidence>
<evidence type="ECO:0000256" key="2">
    <source>
        <dbReference type="SAM" id="Phobius"/>
    </source>
</evidence>
<feature type="transmembrane region" description="Helical" evidence="2">
    <location>
        <begin position="84"/>
        <end position="105"/>
    </location>
</feature>
<dbReference type="Proteomes" id="UP001201163">
    <property type="component" value="Unassembled WGS sequence"/>
</dbReference>
<sequence length="340" mass="38223">MVNFHDPGVILQDSLSVVKLWHTIDGLFIWEFFITLEYELSVLRRRRPYQWPIWIYSLTRACTLIAVILNMLGFDASSPINCHLWIIFELIFAYSAFAAASLLIVLRIFAIWDGNKIAVSIAMSAWLTNVAFLIHDIVKLRATWVPVPGVCAVLNIESSKNTVIVTLVTDVILCLTMLVGLLRLRQPGTTIVALWNFLWRQGLIWVFLATVVQIVPTVFISLNLNDPFDIMFQTPSLIVMSIAATRMYRSLTDFTSTSGLLDSTQTRSGRTTTSEPKRISTAPIPLDRIGMEVAVHRSYEGDYPPVHGDRYSSYVSTDSHSQDKPPALDSDNDLENGVKA</sequence>
<accession>A0AAD4L3A9</accession>
<protein>
    <submittedName>
        <fullName evidence="3">Uncharacterized protein</fullName>
    </submittedName>
</protein>
<comment type="caution">
    <text evidence="3">The sequence shown here is derived from an EMBL/GenBank/DDBJ whole genome shotgun (WGS) entry which is preliminary data.</text>
</comment>
<keyword evidence="4" id="KW-1185">Reference proteome</keyword>
<dbReference type="AlphaFoldDB" id="A0AAD4L3A9"/>
<name>A0AAD4L3A9_9AGAM</name>
<feature type="transmembrane region" description="Helical" evidence="2">
    <location>
        <begin position="203"/>
        <end position="224"/>
    </location>
</feature>
<proteinExistence type="predicted"/>
<reference evidence="3" key="1">
    <citation type="submission" date="2022-01" db="EMBL/GenBank/DDBJ databases">
        <title>Comparative genomics reveals a dynamic genome evolution in the ectomycorrhizal milk-cap (Lactarius) mushrooms.</title>
        <authorList>
            <consortium name="DOE Joint Genome Institute"/>
            <person name="Lebreton A."/>
            <person name="Tang N."/>
            <person name="Kuo A."/>
            <person name="LaButti K."/>
            <person name="Drula E."/>
            <person name="Barry K."/>
            <person name="Clum A."/>
            <person name="Lipzen A."/>
            <person name="Mousain D."/>
            <person name="Ng V."/>
            <person name="Wang R."/>
            <person name="Wang X."/>
            <person name="Dai Y."/>
            <person name="Henrissat B."/>
            <person name="Grigoriev I.V."/>
            <person name="Guerin-Laguette A."/>
            <person name="Yu F."/>
            <person name="Martin F.M."/>
        </authorList>
    </citation>
    <scope>NUCLEOTIDE SEQUENCE</scope>
    <source>
        <strain evidence="3">QP</strain>
    </source>
</reference>
<feature type="transmembrane region" description="Helical" evidence="2">
    <location>
        <begin position="117"/>
        <end position="138"/>
    </location>
</feature>
<feature type="transmembrane region" description="Helical" evidence="2">
    <location>
        <begin position="53"/>
        <end position="72"/>
    </location>
</feature>
<evidence type="ECO:0000313" key="4">
    <source>
        <dbReference type="Proteomes" id="UP001201163"/>
    </source>
</evidence>
<organism evidence="3 4">
    <name type="scientific">Lactarius akahatsu</name>
    <dbReference type="NCBI Taxonomy" id="416441"/>
    <lineage>
        <taxon>Eukaryota</taxon>
        <taxon>Fungi</taxon>
        <taxon>Dikarya</taxon>
        <taxon>Basidiomycota</taxon>
        <taxon>Agaricomycotina</taxon>
        <taxon>Agaricomycetes</taxon>
        <taxon>Russulales</taxon>
        <taxon>Russulaceae</taxon>
        <taxon>Lactarius</taxon>
    </lineage>
</organism>
<dbReference type="EMBL" id="JAKELL010000219">
    <property type="protein sequence ID" value="KAH8978514.1"/>
    <property type="molecule type" value="Genomic_DNA"/>
</dbReference>
<feature type="transmembrane region" description="Helical" evidence="2">
    <location>
        <begin position="163"/>
        <end position="182"/>
    </location>
</feature>